<dbReference type="AlphaFoldDB" id="A0A542Y5Y0"/>
<accession>A0A542Y5Y0</accession>
<evidence type="ECO:0000259" key="5">
    <source>
        <dbReference type="Pfam" id="PF07732"/>
    </source>
</evidence>
<comment type="similarity">
    <text evidence="1">Belongs to the multicopper oxidase family.</text>
</comment>
<keyword evidence="2" id="KW-0479">Metal-binding</keyword>
<name>A0A542Y5Y0_9MICO</name>
<dbReference type="SUPFAM" id="SSF49503">
    <property type="entry name" value="Cupredoxins"/>
    <property type="match status" value="3"/>
</dbReference>
<feature type="domain" description="Plastocyanin-like" evidence="5">
    <location>
        <begin position="79"/>
        <end position="192"/>
    </location>
</feature>
<keyword evidence="3" id="KW-0560">Oxidoreductase</keyword>
<protein>
    <submittedName>
        <fullName evidence="6">FtsP/CotA-like multicopper oxidase with cupredoxin domain</fullName>
    </submittedName>
</protein>
<dbReference type="Pfam" id="PF07731">
    <property type="entry name" value="Cu-oxidase_2"/>
    <property type="match status" value="1"/>
</dbReference>
<sequence length="532" mass="56904">MPGSSRITRRGVLAVAAAGAVTTSIVALGGWRLSPRPILSPGASPGPGNTLDRTPLAIPPLDTGVISADGVRTFELAAQTGETTFTAGVRTPTWGYNGAFGGPTLRAANGEKVRVVVRNELSEVTTTHWHGMKVPALADGGPHQPIHPGKTWAAEWTVEQPAATLWYHPHNHGTTEAHVYRGLAGMFIIDDKVSPEDSPLPSDYGVDDVPVVVADRSFAADGSFDERRRDAAGMLGDTLLVNGTVSPSFAATRELTRLRILNGSTARSYRFELDAGPLLLVGTDSGLLPEPASVAGVTLTPGERAEVVVALEPGQTAMLRSVPHTLGLLGTTERASGTRDAFDVLELTRGEAGSGGGSDAVKHASLSDLTDWVDAGGFFAAAFPAEAEPDKRRTVTLQDNKINHRRMNMARIDEVVTVGDRERWFVTNEHFLPHNLHIHNARFRVHSIDGRTPAAELRGWKDTVYAPPSRTVIIDVEFGTSTDPHLPYMFHCHLLQHEDQGMMAQFVVVRPGEAAGPLDTPAIRDGGSHDGH</sequence>
<dbReference type="InterPro" id="IPR045087">
    <property type="entry name" value="Cu-oxidase_fam"/>
</dbReference>
<dbReference type="PANTHER" id="PTHR48267">
    <property type="entry name" value="CUPREDOXIN SUPERFAMILY PROTEIN"/>
    <property type="match status" value="1"/>
</dbReference>
<evidence type="ECO:0000256" key="2">
    <source>
        <dbReference type="ARBA" id="ARBA00022723"/>
    </source>
</evidence>
<dbReference type="InterPro" id="IPR008972">
    <property type="entry name" value="Cupredoxin"/>
</dbReference>
<evidence type="ECO:0000256" key="3">
    <source>
        <dbReference type="ARBA" id="ARBA00023002"/>
    </source>
</evidence>
<proteinExistence type="inferred from homology"/>
<dbReference type="GO" id="GO:0016491">
    <property type="term" value="F:oxidoreductase activity"/>
    <property type="evidence" value="ECO:0007669"/>
    <property type="project" value="UniProtKB-KW"/>
</dbReference>
<dbReference type="CDD" id="cd13890">
    <property type="entry name" value="CuRO_3_CueO_FtsP"/>
    <property type="match status" value="1"/>
</dbReference>
<evidence type="ECO:0000313" key="7">
    <source>
        <dbReference type="Proteomes" id="UP000319094"/>
    </source>
</evidence>
<organism evidence="6 7">
    <name type="scientific">Leucobacter komagatae</name>
    <dbReference type="NCBI Taxonomy" id="55969"/>
    <lineage>
        <taxon>Bacteria</taxon>
        <taxon>Bacillati</taxon>
        <taxon>Actinomycetota</taxon>
        <taxon>Actinomycetes</taxon>
        <taxon>Micrococcales</taxon>
        <taxon>Microbacteriaceae</taxon>
        <taxon>Leucobacter</taxon>
    </lineage>
</organism>
<keyword evidence="7" id="KW-1185">Reference proteome</keyword>
<reference evidence="6 7" key="1">
    <citation type="submission" date="2019-06" db="EMBL/GenBank/DDBJ databases">
        <title>Sequencing the genomes of 1000 actinobacteria strains.</title>
        <authorList>
            <person name="Klenk H.-P."/>
        </authorList>
    </citation>
    <scope>NUCLEOTIDE SEQUENCE [LARGE SCALE GENOMIC DNA]</scope>
    <source>
        <strain evidence="6 7">DSM 8803</strain>
    </source>
</reference>
<dbReference type="Gene3D" id="2.60.40.420">
    <property type="entry name" value="Cupredoxins - blue copper proteins"/>
    <property type="match status" value="3"/>
</dbReference>
<dbReference type="Proteomes" id="UP000319094">
    <property type="component" value="Unassembled WGS sequence"/>
</dbReference>
<gene>
    <name evidence="6" type="ORF">FB468_1502</name>
</gene>
<feature type="domain" description="Plastocyanin-like" evidence="4">
    <location>
        <begin position="399"/>
        <end position="509"/>
    </location>
</feature>
<dbReference type="Pfam" id="PF07732">
    <property type="entry name" value="Cu-oxidase_3"/>
    <property type="match status" value="1"/>
</dbReference>
<dbReference type="EMBL" id="VFON01000001">
    <property type="protein sequence ID" value="TQL43481.1"/>
    <property type="molecule type" value="Genomic_DNA"/>
</dbReference>
<dbReference type="GO" id="GO:0005507">
    <property type="term" value="F:copper ion binding"/>
    <property type="evidence" value="ECO:0007669"/>
    <property type="project" value="InterPro"/>
</dbReference>
<evidence type="ECO:0000256" key="1">
    <source>
        <dbReference type="ARBA" id="ARBA00010609"/>
    </source>
</evidence>
<dbReference type="InterPro" id="IPR011707">
    <property type="entry name" value="Cu-oxidase-like_N"/>
</dbReference>
<evidence type="ECO:0000259" key="4">
    <source>
        <dbReference type="Pfam" id="PF07731"/>
    </source>
</evidence>
<dbReference type="InterPro" id="IPR011706">
    <property type="entry name" value="Cu-oxidase_C"/>
</dbReference>
<dbReference type="CDD" id="cd04232">
    <property type="entry name" value="CuRO_1_CueO_FtsP"/>
    <property type="match status" value="1"/>
</dbReference>
<dbReference type="InterPro" id="IPR002355">
    <property type="entry name" value="Cu_oxidase_Cu_BS"/>
</dbReference>
<dbReference type="PANTHER" id="PTHR48267:SF1">
    <property type="entry name" value="BILIRUBIN OXIDASE"/>
    <property type="match status" value="1"/>
</dbReference>
<dbReference type="PROSITE" id="PS00080">
    <property type="entry name" value="MULTICOPPER_OXIDASE2"/>
    <property type="match status" value="1"/>
</dbReference>
<comment type="caution">
    <text evidence="6">The sequence shown here is derived from an EMBL/GenBank/DDBJ whole genome shotgun (WGS) entry which is preliminary data.</text>
</comment>
<dbReference type="RefSeq" id="WP_170219658.1">
    <property type="nucleotide sequence ID" value="NZ_BAAAUY010000002.1"/>
</dbReference>
<evidence type="ECO:0000313" key="6">
    <source>
        <dbReference type="EMBL" id="TQL43481.1"/>
    </source>
</evidence>